<organism evidence="1 2">
    <name type="scientific">Mesobacillus selenatarsenatis</name>
    <dbReference type="NCBI Taxonomy" id="388741"/>
    <lineage>
        <taxon>Bacteria</taxon>
        <taxon>Bacillati</taxon>
        <taxon>Bacillota</taxon>
        <taxon>Bacilli</taxon>
        <taxon>Bacillales</taxon>
        <taxon>Bacillaceae</taxon>
        <taxon>Mesobacillus</taxon>
    </lineage>
</organism>
<gene>
    <name evidence="1" type="ORF">GWK17_02255</name>
</gene>
<name>A0A846TBX9_9BACI</name>
<reference evidence="1 2" key="1">
    <citation type="submission" date="2020-03" db="EMBL/GenBank/DDBJ databases">
        <authorList>
            <person name="Sun Q."/>
        </authorList>
    </citation>
    <scope>NUCLEOTIDE SEQUENCE [LARGE SCALE GENOMIC DNA]</scope>
    <source>
        <strain evidence="1 2">KACC 21451</strain>
    </source>
</reference>
<evidence type="ECO:0000313" key="1">
    <source>
        <dbReference type="EMBL" id="NKE04309.1"/>
    </source>
</evidence>
<dbReference type="SUPFAM" id="SSF159173">
    <property type="entry name" value="YkvR-like"/>
    <property type="match status" value="1"/>
</dbReference>
<dbReference type="Proteomes" id="UP000587942">
    <property type="component" value="Unassembled WGS sequence"/>
</dbReference>
<dbReference type="Pfam" id="PF11514">
    <property type="entry name" value="DUF3219"/>
    <property type="match status" value="1"/>
</dbReference>
<evidence type="ECO:0000313" key="2">
    <source>
        <dbReference type="Proteomes" id="UP000587942"/>
    </source>
</evidence>
<dbReference type="InterPro" id="IPR021596">
    <property type="entry name" value="DUF3219"/>
</dbReference>
<proteinExistence type="predicted"/>
<sequence>MVDTIFLDGHPIVINKYNADTISGLDLISVEFTVKSEEYHQVTTLLYAGEFHVQVPAENKAFRGRIIEYSTSITNLYKSGQVGTFKLVLREVEE</sequence>
<dbReference type="EMBL" id="JAAVUM010000001">
    <property type="protein sequence ID" value="NKE04309.1"/>
    <property type="molecule type" value="Genomic_DNA"/>
</dbReference>
<dbReference type="InterPro" id="IPR023105">
    <property type="entry name" value="YkvR-like_sf"/>
</dbReference>
<protein>
    <submittedName>
        <fullName evidence="1">DUF3219 family protein</fullName>
    </submittedName>
</protein>
<dbReference type="Gene3D" id="2.40.30.80">
    <property type="entry name" value="YkvR-like"/>
    <property type="match status" value="1"/>
</dbReference>
<dbReference type="AlphaFoldDB" id="A0A846TBX9"/>
<accession>A0A846TBX9</accession>
<comment type="caution">
    <text evidence="1">The sequence shown here is derived from an EMBL/GenBank/DDBJ whole genome shotgun (WGS) entry which is preliminary data.</text>
</comment>